<sequence length="386" mass="44033">MKELLLVENDFTRTLPLGLGYYRNLNSVWIYNNRISGYVPIEMWKQPHIRILKLNNGYVTSIGATYLSMLLTNQFTRSIPRVNGLLYKLYESTEVVILKFLRALHGFQHCATSSARTGVELFVIAGLVGVYKDPAEKAHSLSIFKASANADRNNVEYAMDFCYSNMKNVSEAVDWRKNNYSKLFIEQQTQQSPAAENKVFDETPKRNDISFTSKIYGYAQNCQPNETFKLFVEMYNRKIKPDQVVIVEMMSAWAQLDMNVNCGNMERAAILFDLQIRNLFSYCSLMPGYSILGSGAKAAELFDKMLKEEIIPYDVAFTRLTPCRQASLIEEGSKNFKLMKDVYSIDPFPDYYACMVDLLGQAGLIKAYEFVKSMSMESHAGVWGVC</sequence>
<reference evidence="3 4" key="1">
    <citation type="journal article" date="2021" name="Hortic Res">
        <title>Chromosome-scale assembly of the Dendrobium chrysotoxum genome enhances the understanding of orchid evolution.</title>
        <authorList>
            <person name="Zhang Y."/>
            <person name="Zhang G.Q."/>
            <person name="Zhang D."/>
            <person name="Liu X.D."/>
            <person name="Xu X.Y."/>
            <person name="Sun W.H."/>
            <person name="Yu X."/>
            <person name="Zhu X."/>
            <person name="Wang Z.W."/>
            <person name="Zhao X."/>
            <person name="Zhong W.Y."/>
            <person name="Chen H."/>
            <person name="Yin W.L."/>
            <person name="Huang T."/>
            <person name="Niu S.C."/>
            <person name="Liu Z.J."/>
        </authorList>
    </citation>
    <scope>NUCLEOTIDE SEQUENCE [LARGE SCALE GENOMIC DNA]</scope>
    <source>
        <strain evidence="3">Lindl</strain>
    </source>
</reference>
<proteinExistence type="predicted"/>
<dbReference type="SUPFAM" id="SSF52058">
    <property type="entry name" value="L domain-like"/>
    <property type="match status" value="1"/>
</dbReference>
<dbReference type="GO" id="GO:0003723">
    <property type="term" value="F:RNA binding"/>
    <property type="evidence" value="ECO:0007669"/>
    <property type="project" value="InterPro"/>
</dbReference>
<dbReference type="PANTHER" id="PTHR47926:SF467">
    <property type="entry name" value="REPEAT-CONTAINING PROTEIN, PUTATIVE-RELATED"/>
    <property type="match status" value="1"/>
</dbReference>
<name>A0AAV7HGI2_DENCH</name>
<feature type="repeat" description="PPR" evidence="2">
    <location>
        <begin position="278"/>
        <end position="312"/>
    </location>
</feature>
<feature type="repeat" description="PPR" evidence="2">
    <location>
        <begin position="207"/>
        <end position="241"/>
    </location>
</feature>
<organism evidence="3 4">
    <name type="scientific">Dendrobium chrysotoxum</name>
    <name type="common">Orchid</name>
    <dbReference type="NCBI Taxonomy" id="161865"/>
    <lineage>
        <taxon>Eukaryota</taxon>
        <taxon>Viridiplantae</taxon>
        <taxon>Streptophyta</taxon>
        <taxon>Embryophyta</taxon>
        <taxon>Tracheophyta</taxon>
        <taxon>Spermatophyta</taxon>
        <taxon>Magnoliopsida</taxon>
        <taxon>Liliopsida</taxon>
        <taxon>Asparagales</taxon>
        <taxon>Orchidaceae</taxon>
        <taxon>Epidendroideae</taxon>
        <taxon>Malaxideae</taxon>
        <taxon>Dendrobiinae</taxon>
        <taxon>Dendrobium</taxon>
    </lineage>
</organism>
<comment type="caution">
    <text evidence="3">The sequence shown here is derived from an EMBL/GenBank/DDBJ whole genome shotgun (WGS) entry which is preliminary data.</text>
</comment>
<accession>A0AAV7HGI2</accession>
<dbReference type="PANTHER" id="PTHR47926">
    <property type="entry name" value="PENTATRICOPEPTIDE REPEAT-CONTAINING PROTEIN"/>
    <property type="match status" value="1"/>
</dbReference>
<dbReference type="InterPro" id="IPR002885">
    <property type="entry name" value="PPR_rpt"/>
</dbReference>
<dbReference type="InterPro" id="IPR046960">
    <property type="entry name" value="PPR_At4g14850-like_plant"/>
</dbReference>
<dbReference type="Gene3D" id="3.80.10.10">
    <property type="entry name" value="Ribonuclease Inhibitor"/>
    <property type="match status" value="1"/>
</dbReference>
<dbReference type="InterPro" id="IPR011990">
    <property type="entry name" value="TPR-like_helical_dom_sf"/>
</dbReference>
<dbReference type="NCBIfam" id="TIGR00756">
    <property type="entry name" value="PPR"/>
    <property type="match status" value="2"/>
</dbReference>
<evidence type="ECO:0008006" key="5">
    <source>
        <dbReference type="Google" id="ProtNLM"/>
    </source>
</evidence>
<evidence type="ECO:0000256" key="1">
    <source>
        <dbReference type="ARBA" id="ARBA00022737"/>
    </source>
</evidence>
<gene>
    <name evidence="3" type="ORF">IEQ34_004396</name>
</gene>
<evidence type="ECO:0000256" key="2">
    <source>
        <dbReference type="PROSITE-ProRule" id="PRU00708"/>
    </source>
</evidence>
<dbReference type="GO" id="GO:0009451">
    <property type="term" value="P:RNA modification"/>
    <property type="evidence" value="ECO:0007669"/>
    <property type="project" value="InterPro"/>
</dbReference>
<dbReference type="Gene3D" id="1.25.40.10">
    <property type="entry name" value="Tetratricopeptide repeat domain"/>
    <property type="match status" value="1"/>
</dbReference>
<dbReference type="AlphaFoldDB" id="A0AAV7HGI2"/>
<dbReference type="EMBL" id="JAGFBR010000005">
    <property type="protein sequence ID" value="KAH0467158.1"/>
    <property type="molecule type" value="Genomic_DNA"/>
</dbReference>
<evidence type="ECO:0000313" key="3">
    <source>
        <dbReference type="EMBL" id="KAH0467158.1"/>
    </source>
</evidence>
<dbReference type="Pfam" id="PF01535">
    <property type="entry name" value="PPR"/>
    <property type="match status" value="2"/>
</dbReference>
<keyword evidence="1" id="KW-0677">Repeat</keyword>
<protein>
    <recommendedName>
        <fullName evidence="5">Pentatricopeptide repeat-containing protein</fullName>
    </recommendedName>
</protein>
<dbReference type="Proteomes" id="UP000775213">
    <property type="component" value="Unassembled WGS sequence"/>
</dbReference>
<evidence type="ECO:0000313" key="4">
    <source>
        <dbReference type="Proteomes" id="UP000775213"/>
    </source>
</evidence>
<dbReference type="InterPro" id="IPR032675">
    <property type="entry name" value="LRR_dom_sf"/>
</dbReference>
<dbReference type="PROSITE" id="PS51375">
    <property type="entry name" value="PPR"/>
    <property type="match status" value="2"/>
</dbReference>
<keyword evidence="4" id="KW-1185">Reference proteome</keyword>